<keyword evidence="8" id="KW-1185">Reference proteome</keyword>
<evidence type="ECO:0000256" key="1">
    <source>
        <dbReference type="ARBA" id="ARBA00010171"/>
    </source>
</evidence>
<feature type="coiled-coil region" evidence="4">
    <location>
        <begin position="220"/>
        <end position="328"/>
    </location>
</feature>
<evidence type="ECO:0000256" key="5">
    <source>
        <dbReference type="SAM" id="MobiDB-lite"/>
    </source>
</evidence>
<feature type="region of interest" description="Disordered" evidence="5">
    <location>
        <begin position="710"/>
        <end position="751"/>
    </location>
</feature>
<dbReference type="Pfam" id="PF13476">
    <property type="entry name" value="AAA_23"/>
    <property type="match status" value="1"/>
</dbReference>
<accession>A0ABD3QIY5</accession>
<proteinExistence type="inferred from homology"/>
<dbReference type="Gene3D" id="3.40.50.300">
    <property type="entry name" value="P-loop containing nucleotide triphosphate hydrolases"/>
    <property type="match status" value="2"/>
</dbReference>
<keyword evidence="3 4" id="KW-0175">Coiled coil</keyword>
<dbReference type="PANTHER" id="PTHR45916:SF1">
    <property type="entry name" value="STRUCTURAL MAINTENANCE OF CHROMOSOMES PROTEIN 5"/>
    <property type="match status" value="1"/>
</dbReference>
<feature type="compositionally biased region" description="Basic and acidic residues" evidence="5">
    <location>
        <begin position="713"/>
        <end position="744"/>
    </location>
</feature>
<feature type="compositionally biased region" description="Basic and acidic residues" evidence="5">
    <location>
        <begin position="16"/>
        <end position="29"/>
    </location>
</feature>
<feature type="region of interest" description="Disordered" evidence="5">
    <location>
        <begin position="1"/>
        <end position="31"/>
    </location>
</feature>
<feature type="region of interest" description="Disordered" evidence="5">
    <location>
        <begin position="1111"/>
        <end position="1130"/>
    </location>
</feature>
<comment type="similarity">
    <text evidence="1">Belongs to the SMC family. SMC5 subfamily.</text>
</comment>
<gene>
    <name evidence="7" type="ORF">HJC23_010464</name>
</gene>
<protein>
    <recommendedName>
        <fullName evidence="2">Structural maintenance of chromosomes protein 5</fullName>
    </recommendedName>
</protein>
<evidence type="ECO:0000256" key="2">
    <source>
        <dbReference type="ARBA" id="ARBA00018687"/>
    </source>
</evidence>
<sequence length="1130" mass="129729">MHCSKKTMTMPSILDGIERPPPSERDSHYKPGSIKRVKLNNFLTYDAVEFFPGPRLNVVVGPNGTGKSTILCAICLGLGGQPPLLGRADDARLFIKHEKDTATIEIELAPLKAGGTVHVLKRVIDRERGSENSKGQGASLYFINNHKSNLKAIKELVKSYKIHIDNLCTFLPQDKVGNFSGFDKQALLVETEKSLSEDLYDSHQLMIQLEAEVKASGNDVQSVQATLQDLIKQNEKLERDKQLMEERAAAKERIELLQKKRAWLFFEEKRSEAKELKERKDELKKLKKEADKAVKPLAEKHARLEGQVAQIKSRHATLEKKAKEARKAFDDCNIKSEKFQDSIDEEISNLSTIDAQQRRAERDVKKERDRLQEIEEEAAEYPPMNELEAAFTESQLEIRSIKKKIDDVRRKADSLQEKIDLEAEKKKEAVEKLHRVQDEKKIRLNKLFGVAQHVKASYEWVDQNRKMFRRPVWGPVATEVQPQNEETAAYLENHVSRATWLAYVVECKEDYNLLYREIREKRKIPINIITTPNGKLVANQRMYSEERMKVLKKEHGFQCYLDETFTAPEAIMAALQTRHNVDKVLVGGEGVQHSIERKDLVEFLSSRERHDTRPGKQASCFFYTHRGTSYKYTSQPSRYSGEVGTDCSQVGPAKMLKPGTDPSVKNQLESVIRSAEETIERIKPEIELKESELLKLNSQGQEAGVKLKNAKRAKQDWQQHDVKLRNQKDKLAEAEENASKDNNREKKKSKMKIQKLMESSISMTDMAAKAHNEFMKTMSSLTGLKMSEDGLSDSLRKLTDALNEKQAETANLAFEYKRVDEEYNTKKDKLKDLLKEAERVAPSAEWKDRLSQDDVPSTLEDLDNEIDEAELKVNSITDNPHAIREYERRKKEIQEYQAKLDGMTGDKQQKLRLLETKFESWRDALQNVVNQVSYKFSEYMKEVGCAGDIRLYTGGKDDRENDSDGQLQYNFKNWGIEILVKFREASSLQVLSAQTHSGGERSVSTIMYLMGLQNLMSSPFRCVDEINQGLDERNERLVFKRIVANSTAPPESTQDDHCGQYFLITPKLLPNLDGMENDNITVLFVFSGPNNFAHFLDWNVDKFIQEKRKFLGQEDNEDRIPNKTKKRRPQ</sequence>
<dbReference type="EMBL" id="JABMIG020000036">
    <property type="protein sequence ID" value="KAL3799814.1"/>
    <property type="molecule type" value="Genomic_DNA"/>
</dbReference>
<name>A0ABD3QIY5_9STRA</name>
<evidence type="ECO:0000313" key="7">
    <source>
        <dbReference type="EMBL" id="KAL3799814.1"/>
    </source>
</evidence>
<feature type="compositionally biased region" description="Polar residues" evidence="5">
    <location>
        <begin position="1"/>
        <end position="10"/>
    </location>
</feature>
<dbReference type="PANTHER" id="PTHR45916">
    <property type="entry name" value="STRUCTURAL MAINTENANCE OF CHROMOSOMES PROTEIN 5"/>
    <property type="match status" value="1"/>
</dbReference>
<dbReference type="Proteomes" id="UP001516023">
    <property type="component" value="Unassembled WGS sequence"/>
</dbReference>
<dbReference type="InterPro" id="IPR038729">
    <property type="entry name" value="Rad50/SbcC_AAA"/>
</dbReference>
<dbReference type="SUPFAM" id="SSF52540">
    <property type="entry name" value="P-loop containing nucleoside triphosphate hydrolases"/>
    <property type="match status" value="2"/>
</dbReference>
<organism evidence="7 8">
    <name type="scientific">Cyclotella cryptica</name>
    <dbReference type="NCBI Taxonomy" id="29204"/>
    <lineage>
        <taxon>Eukaryota</taxon>
        <taxon>Sar</taxon>
        <taxon>Stramenopiles</taxon>
        <taxon>Ochrophyta</taxon>
        <taxon>Bacillariophyta</taxon>
        <taxon>Coscinodiscophyceae</taxon>
        <taxon>Thalassiosirophycidae</taxon>
        <taxon>Stephanodiscales</taxon>
        <taxon>Stephanodiscaceae</taxon>
        <taxon>Cyclotella</taxon>
    </lineage>
</organism>
<evidence type="ECO:0000256" key="4">
    <source>
        <dbReference type="SAM" id="Coils"/>
    </source>
</evidence>
<evidence type="ECO:0000259" key="6">
    <source>
        <dbReference type="Pfam" id="PF13476"/>
    </source>
</evidence>
<reference evidence="7 8" key="1">
    <citation type="journal article" date="2020" name="G3 (Bethesda)">
        <title>Improved Reference Genome for Cyclotella cryptica CCMP332, a Model for Cell Wall Morphogenesis, Salinity Adaptation, and Lipid Production in Diatoms (Bacillariophyta).</title>
        <authorList>
            <person name="Roberts W.R."/>
            <person name="Downey K.M."/>
            <person name="Ruck E.C."/>
            <person name="Traller J.C."/>
            <person name="Alverson A.J."/>
        </authorList>
    </citation>
    <scope>NUCLEOTIDE SEQUENCE [LARGE SCALE GENOMIC DNA]</scope>
    <source>
        <strain evidence="7 8">CCMP332</strain>
    </source>
</reference>
<dbReference type="InterPro" id="IPR027417">
    <property type="entry name" value="P-loop_NTPase"/>
</dbReference>
<evidence type="ECO:0000313" key="8">
    <source>
        <dbReference type="Proteomes" id="UP001516023"/>
    </source>
</evidence>
<feature type="domain" description="Rad50/SbcC-type AAA" evidence="6">
    <location>
        <begin position="36"/>
        <end position="289"/>
    </location>
</feature>
<comment type="caution">
    <text evidence="7">The sequence shown here is derived from an EMBL/GenBank/DDBJ whole genome shotgun (WGS) entry which is preliminary data.</text>
</comment>
<evidence type="ECO:0000256" key="3">
    <source>
        <dbReference type="ARBA" id="ARBA00023054"/>
    </source>
</evidence>
<dbReference type="AlphaFoldDB" id="A0ABD3QIY5"/>
<feature type="coiled-coil region" evidence="4">
    <location>
        <begin position="357"/>
        <end position="439"/>
    </location>
</feature>
<feature type="coiled-coil region" evidence="4">
    <location>
        <begin position="816"/>
        <end position="906"/>
    </location>
</feature>